<dbReference type="PANTHER" id="PTHR47851">
    <property type="entry name" value="OS06G0588700 PROTEIN-RELATED"/>
    <property type="match status" value="1"/>
</dbReference>
<evidence type="ECO:0000256" key="1">
    <source>
        <dbReference type="SAM" id="MobiDB-lite"/>
    </source>
</evidence>
<reference evidence="2 3" key="1">
    <citation type="submission" date="2020-05" db="EMBL/GenBank/DDBJ databases">
        <title>WGS assembly of Panicum virgatum.</title>
        <authorList>
            <person name="Lovell J.T."/>
            <person name="Jenkins J."/>
            <person name="Shu S."/>
            <person name="Juenger T.E."/>
            <person name="Schmutz J."/>
        </authorList>
    </citation>
    <scope>NUCLEOTIDE SEQUENCE [LARGE SCALE GENOMIC DNA]</scope>
    <source>
        <strain evidence="3">cv. AP13</strain>
    </source>
</reference>
<evidence type="ECO:0000313" key="2">
    <source>
        <dbReference type="EMBL" id="KAG2620043.1"/>
    </source>
</evidence>
<proteinExistence type="predicted"/>
<dbReference type="AlphaFoldDB" id="A0A8T0UGK1"/>
<sequence length="199" mass="22321">MMNGGRKLELIYLDVGSSGSNPFKMKMNWQGVSQASLILVPTIGHLSVLMSQHLLLMVTHKKTSNFGPTDNVFNAFSVDGQDEENIISPSPASGKRLAKPMKGKGKEKKHKTENAILIQEAVTSMASSANEYVSKRVGKFSIDQVMELVIACGANFGSNEHYIASELFVKEQREMFMTLPTNEIRFNWLRRKYNDKFKN</sequence>
<evidence type="ECO:0008006" key="4">
    <source>
        <dbReference type="Google" id="ProtNLM"/>
    </source>
</evidence>
<evidence type="ECO:0000313" key="3">
    <source>
        <dbReference type="Proteomes" id="UP000823388"/>
    </source>
</evidence>
<protein>
    <recommendedName>
        <fullName evidence="4">Myb/SANT-like domain-containing protein</fullName>
    </recommendedName>
</protein>
<feature type="compositionally biased region" description="Basic residues" evidence="1">
    <location>
        <begin position="96"/>
        <end position="108"/>
    </location>
</feature>
<feature type="region of interest" description="Disordered" evidence="1">
    <location>
        <begin position="84"/>
        <end position="108"/>
    </location>
</feature>
<name>A0A8T0UGK1_PANVG</name>
<dbReference type="PANTHER" id="PTHR47851:SF1">
    <property type="entry name" value="OS06G0588700 PROTEIN"/>
    <property type="match status" value="1"/>
</dbReference>
<comment type="caution">
    <text evidence="2">The sequence shown here is derived from an EMBL/GenBank/DDBJ whole genome shotgun (WGS) entry which is preliminary data.</text>
</comment>
<accession>A0A8T0UGK1</accession>
<keyword evidence="3" id="KW-1185">Reference proteome</keyword>
<gene>
    <name evidence="2" type="ORF">PVAP13_3NG103002</name>
</gene>
<dbReference type="EMBL" id="CM029042">
    <property type="protein sequence ID" value="KAG2620043.1"/>
    <property type="molecule type" value="Genomic_DNA"/>
</dbReference>
<dbReference type="Proteomes" id="UP000823388">
    <property type="component" value="Chromosome 3N"/>
</dbReference>
<organism evidence="2 3">
    <name type="scientific">Panicum virgatum</name>
    <name type="common">Blackwell switchgrass</name>
    <dbReference type="NCBI Taxonomy" id="38727"/>
    <lineage>
        <taxon>Eukaryota</taxon>
        <taxon>Viridiplantae</taxon>
        <taxon>Streptophyta</taxon>
        <taxon>Embryophyta</taxon>
        <taxon>Tracheophyta</taxon>
        <taxon>Spermatophyta</taxon>
        <taxon>Magnoliopsida</taxon>
        <taxon>Liliopsida</taxon>
        <taxon>Poales</taxon>
        <taxon>Poaceae</taxon>
        <taxon>PACMAD clade</taxon>
        <taxon>Panicoideae</taxon>
        <taxon>Panicodae</taxon>
        <taxon>Paniceae</taxon>
        <taxon>Panicinae</taxon>
        <taxon>Panicum</taxon>
        <taxon>Panicum sect. Hiantes</taxon>
    </lineage>
</organism>